<dbReference type="Gene3D" id="3.30.70.1380">
    <property type="entry name" value="Transcriptional regulatory protein pf0864 domain like"/>
    <property type="match status" value="1"/>
</dbReference>
<keyword evidence="2" id="KW-0472">Membrane</keyword>
<keyword evidence="1" id="KW-0533">Nickel</keyword>
<dbReference type="Pfam" id="PF01969">
    <property type="entry name" value="Ni_insertion"/>
    <property type="match status" value="1"/>
</dbReference>
<dbReference type="eggNOG" id="COG1641">
    <property type="taxonomic scope" value="Bacteria"/>
</dbReference>
<dbReference type="KEGG" id="afo:Afer_0099"/>
<dbReference type="EMBL" id="CP001631">
    <property type="protein sequence ID" value="ACU53070.1"/>
    <property type="molecule type" value="Genomic_DNA"/>
</dbReference>
<evidence type="ECO:0000313" key="3">
    <source>
        <dbReference type="EMBL" id="ACU53070.1"/>
    </source>
</evidence>
<dbReference type="HOGENOM" id="CLU_028523_2_1_11"/>
<accession>C7M1M1</accession>
<reference evidence="3 4" key="1">
    <citation type="journal article" date="2009" name="Stand. Genomic Sci.">
        <title>Complete genome sequence of Acidimicrobium ferrooxidans type strain (ICP).</title>
        <authorList>
            <person name="Clum A."/>
            <person name="Nolan M."/>
            <person name="Lang E."/>
            <person name="Glavina Del Rio T."/>
            <person name="Tice H."/>
            <person name="Copeland A."/>
            <person name="Cheng J.F."/>
            <person name="Lucas S."/>
            <person name="Chen F."/>
            <person name="Bruce D."/>
            <person name="Goodwin L."/>
            <person name="Pitluck S."/>
            <person name="Ivanova N."/>
            <person name="Mavrommatis K."/>
            <person name="Mikhailova N."/>
            <person name="Pati A."/>
            <person name="Chen A."/>
            <person name="Palaniappan K."/>
            <person name="Goker M."/>
            <person name="Spring S."/>
            <person name="Land M."/>
            <person name="Hauser L."/>
            <person name="Chang Y.J."/>
            <person name="Jeffries C.C."/>
            <person name="Chain P."/>
            <person name="Bristow J."/>
            <person name="Eisen J.A."/>
            <person name="Markowitz V."/>
            <person name="Hugenholtz P."/>
            <person name="Kyrpides N.C."/>
            <person name="Klenk H.P."/>
            <person name="Lapidus A."/>
        </authorList>
    </citation>
    <scope>NUCLEOTIDE SEQUENCE [LARGE SCALE GENOMIC DNA]</scope>
    <source>
        <strain evidence="4">DSM 10331 / JCM 15462 / NBRC 103882 / ICP</strain>
    </source>
</reference>
<keyword evidence="2" id="KW-0812">Transmembrane</keyword>
<sequence length="386" mass="39668">MSRRTLVVNAAAGVAGDMLLAALLALGASREHVERALRPVGLDTALETSLVDRAGIRATQLVVGDDIEHTPLDEAGLRAACEAASLGPRGRELLSRALDLVLLGERTVHGGHGHALHELGSLDTVLDLVGTAAAFEALDVDGVLLGPVATGLGAAPMAHGVYPIPAPAVAAIAAATGLVVEVRSGAEATTPTGAALLGALTMVRVAEASGAVAAVAYGAGTRDDPDRANVLQALLLDGSDAVAEQIGVVETWLDDLSGEDLGRIADEAIGQGALDAWLLPGLGKKGRPGFELRLVCAPSALESLVAWVHRRTQSPGVRHRLQERSVLSAWFDEVEVHGVSCRIKVTPVGAKCEDDDARELAAVLGASVATARALALARWRESGVSR</sequence>
<dbReference type="PANTHER" id="PTHR36566:SF1">
    <property type="entry name" value="PYRIDINIUM-3,5-BISTHIOCARBOXYLIC ACID MONONUCLEOTIDE NICKEL INSERTION PROTEIN"/>
    <property type="match status" value="1"/>
</dbReference>
<proteinExistence type="predicted"/>
<name>C7M1M1_ACIFD</name>
<feature type="transmembrane region" description="Helical" evidence="2">
    <location>
        <begin position="6"/>
        <end position="28"/>
    </location>
</feature>
<keyword evidence="2" id="KW-1133">Transmembrane helix</keyword>
<dbReference type="AlphaFoldDB" id="C7M1M1"/>
<gene>
    <name evidence="3" type="ordered locus">Afer_0099</name>
</gene>
<organism evidence="3 4">
    <name type="scientific">Acidimicrobium ferrooxidans (strain DSM 10331 / JCM 15462 / NBRC 103882 / ICP)</name>
    <dbReference type="NCBI Taxonomy" id="525909"/>
    <lineage>
        <taxon>Bacteria</taxon>
        <taxon>Bacillati</taxon>
        <taxon>Actinomycetota</taxon>
        <taxon>Acidimicrobiia</taxon>
        <taxon>Acidimicrobiales</taxon>
        <taxon>Acidimicrobiaceae</taxon>
        <taxon>Acidimicrobium</taxon>
    </lineage>
</organism>
<dbReference type="Proteomes" id="UP000000771">
    <property type="component" value="Chromosome"/>
</dbReference>
<dbReference type="OrthoDB" id="9765625at2"/>
<dbReference type="InterPro" id="IPR002822">
    <property type="entry name" value="Ni_insertion"/>
</dbReference>
<dbReference type="STRING" id="525909.Afer_0099"/>
<dbReference type="RefSeq" id="WP_012784189.1">
    <property type="nucleotide sequence ID" value="NC_013124.1"/>
</dbReference>
<protein>
    <recommendedName>
        <fullName evidence="5">Nickel-pincer cofactor biosynthesis protein LarC</fullName>
    </recommendedName>
</protein>
<evidence type="ECO:0000313" key="4">
    <source>
        <dbReference type="Proteomes" id="UP000000771"/>
    </source>
</evidence>
<dbReference type="PANTHER" id="PTHR36566">
    <property type="entry name" value="NICKEL INSERTION PROTEIN-RELATED"/>
    <property type="match status" value="1"/>
</dbReference>
<evidence type="ECO:0008006" key="5">
    <source>
        <dbReference type="Google" id="ProtNLM"/>
    </source>
</evidence>
<evidence type="ECO:0000256" key="2">
    <source>
        <dbReference type="SAM" id="Phobius"/>
    </source>
</evidence>
<evidence type="ECO:0000256" key="1">
    <source>
        <dbReference type="ARBA" id="ARBA00022596"/>
    </source>
</evidence>
<keyword evidence="4" id="KW-1185">Reference proteome</keyword>